<evidence type="ECO:0008006" key="2">
    <source>
        <dbReference type="Google" id="ProtNLM"/>
    </source>
</evidence>
<accession>A0A382G0Z5</accession>
<dbReference type="SUPFAM" id="SSF52833">
    <property type="entry name" value="Thioredoxin-like"/>
    <property type="match status" value="1"/>
</dbReference>
<gene>
    <name evidence="1" type="ORF">METZ01_LOCUS221850</name>
</gene>
<evidence type="ECO:0000313" key="1">
    <source>
        <dbReference type="EMBL" id="SVB68996.1"/>
    </source>
</evidence>
<dbReference type="Gene3D" id="3.40.30.10">
    <property type="entry name" value="Glutaredoxin"/>
    <property type="match status" value="1"/>
</dbReference>
<dbReference type="EMBL" id="UINC01053001">
    <property type="protein sequence ID" value="SVB68996.1"/>
    <property type="molecule type" value="Genomic_DNA"/>
</dbReference>
<protein>
    <recommendedName>
        <fullName evidence="2">Alkyl hydroperoxide reductase subunit C/ Thiol specific antioxidant domain-containing protein</fullName>
    </recommendedName>
</protein>
<name>A0A382G0Z5_9ZZZZ</name>
<proteinExistence type="predicted"/>
<dbReference type="InterPro" id="IPR036249">
    <property type="entry name" value="Thioredoxin-like_sf"/>
</dbReference>
<reference evidence="1" key="1">
    <citation type="submission" date="2018-05" db="EMBL/GenBank/DDBJ databases">
        <authorList>
            <person name="Lanie J.A."/>
            <person name="Ng W.-L."/>
            <person name="Kazmierczak K.M."/>
            <person name="Andrzejewski T.M."/>
            <person name="Davidsen T.M."/>
            <person name="Wayne K.J."/>
            <person name="Tettelin H."/>
            <person name="Glass J.I."/>
            <person name="Rusch D."/>
            <person name="Podicherti R."/>
            <person name="Tsui H.-C.T."/>
            <person name="Winkler M.E."/>
        </authorList>
    </citation>
    <scope>NUCLEOTIDE SEQUENCE</scope>
</reference>
<dbReference type="AlphaFoldDB" id="A0A382G0Z5"/>
<organism evidence="1">
    <name type="scientific">marine metagenome</name>
    <dbReference type="NCBI Taxonomy" id="408172"/>
    <lineage>
        <taxon>unclassified sequences</taxon>
        <taxon>metagenomes</taxon>
        <taxon>ecological metagenomes</taxon>
    </lineage>
</organism>
<sequence>MLKDYGVWGKKKFMGREYMGISRVTYIIDENGIIEKVYEKVSVKSHARDILNNFV</sequence>